<dbReference type="EMBL" id="BMAU01021032">
    <property type="protein sequence ID" value="GFX87297.1"/>
    <property type="molecule type" value="Genomic_DNA"/>
</dbReference>
<organism evidence="1 2">
    <name type="scientific">Trichonephila clavipes</name>
    <name type="common">Golden silk orbweaver</name>
    <name type="synonym">Nephila clavipes</name>
    <dbReference type="NCBI Taxonomy" id="2585209"/>
    <lineage>
        <taxon>Eukaryota</taxon>
        <taxon>Metazoa</taxon>
        <taxon>Ecdysozoa</taxon>
        <taxon>Arthropoda</taxon>
        <taxon>Chelicerata</taxon>
        <taxon>Arachnida</taxon>
        <taxon>Araneae</taxon>
        <taxon>Araneomorphae</taxon>
        <taxon>Entelegynae</taxon>
        <taxon>Araneoidea</taxon>
        <taxon>Nephilidae</taxon>
        <taxon>Trichonephila</taxon>
    </lineage>
</organism>
<sequence length="77" mass="8863">MTPELAPPLLTTTPHQREDISALDRFNVHRCPTRRIFSGYLPHDIPAMIAYLDHWATAAQKIRGAIWDLKKNNKTLK</sequence>
<protein>
    <submittedName>
        <fullName evidence="1">Uncharacterized protein</fullName>
    </submittedName>
</protein>
<keyword evidence="2" id="KW-1185">Reference proteome</keyword>
<dbReference type="AlphaFoldDB" id="A0A8X6RCW1"/>
<evidence type="ECO:0000313" key="2">
    <source>
        <dbReference type="Proteomes" id="UP000887159"/>
    </source>
</evidence>
<dbReference type="Proteomes" id="UP000887159">
    <property type="component" value="Unassembled WGS sequence"/>
</dbReference>
<gene>
    <name evidence="1" type="ORF">TNCV_3820271</name>
</gene>
<comment type="caution">
    <text evidence="1">The sequence shown here is derived from an EMBL/GenBank/DDBJ whole genome shotgun (WGS) entry which is preliminary data.</text>
</comment>
<name>A0A8X6RCW1_TRICX</name>
<accession>A0A8X6RCW1</accession>
<reference evidence="1" key="1">
    <citation type="submission" date="2020-08" db="EMBL/GenBank/DDBJ databases">
        <title>Multicomponent nature underlies the extraordinary mechanical properties of spider dragline silk.</title>
        <authorList>
            <person name="Kono N."/>
            <person name="Nakamura H."/>
            <person name="Mori M."/>
            <person name="Yoshida Y."/>
            <person name="Ohtoshi R."/>
            <person name="Malay A.D."/>
            <person name="Moran D.A.P."/>
            <person name="Tomita M."/>
            <person name="Numata K."/>
            <person name="Arakawa K."/>
        </authorList>
    </citation>
    <scope>NUCLEOTIDE SEQUENCE</scope>
</reference>
<proteinExistence type="predicted"/>
<evidence type="ECO:0000313" key="1">
    <source>
        <dbReference type="EMBL" id="GFX87297.1"/>
    </source>
</evidence>